<dbReference type="Pfam" id="PF04717">
    <property type="entry name" value="Phage_base_V"/>
    <property type="match status" value="1"/>
</dbReference>
<dbReference type="InterPro" id="IPR037026">
    <property type="entry name" value="Vgr_OB-fold_dom_sf"/>
</dbReference>
<gene>
    <name evidence="2" type="primary">vgrG</name>
    <name evidence="2" type="ORF">EZ449_08625</name>
</gene>
<name>A0A4R0P107_9SPHI</name>
<evidence type="ECO:0000259" key="1">
    <source>
        <dbReference type="Pfam" id="PF04717"/>
    </source>
</evidence>
<dbReference type="InterPro" id="IPR006531">
    <property type="entry name" value="Gp5/Vgr_OB"/>
</dbReference>
<proteinExistence type="predicted"/>
<dbReference type="AlphaFoldDB" id="A0A4R0P107"/>
<dbReference type="NCBIfam" id="TIGR01646">
    <property type="entry name" value="vgr_GE"/>
    <property type="match status" value="1"/>
</dbReference>
<dbReference type="SUPFAM" id="SSF69279">
    <property type="entry name" value="Phage tail proteins"/>
    <property type="match status" value="1"/>
</dbReference>
<protein>
    <submittedName>
        <fullName evidence="2">Type VI secretion system tip protein VgrG</fullName>
    </submittedName>
</protein>
<reference evidence="2 3" key="1">
    <citation type="submission" date="2019-02" db="EMBL/GenBank/DDBJ databases">
        <title>Pedobacter sp. RP-3-11 sp. nov., isolated from Arctic soil.</title>
        <authorList>
            <person name="Dahal R.H."/>
        </authorList>
    </citation>
    <scope>NUCLEOTIDE SEQUENCE [LARGE SCALE GENOMIC DNA]</scope>
    <source>
        <strain evidence="2 3">RP-3-11</strain>
    </source>
</reference>
<feature type="domain" description="Gp5/Type VI secretion system Vgr protein OB-fold" evidence="1">
    <location>
        <begin position="371"/>
        <end position="446"/>
    </location>
</feature>
<sequence>MPQNSGVQSFSITIGGEPLSDAVGILEITVTNIVNAIPKAKVIVMDGNAAAQNFDLSNGTDFIPGAEITISAGYDGKNELIFSGLIISQTIKANEDGSLLEIECRHKAIKLTAGRKNKIWEDVSDEDAINDLLGQNGISGDLNDLDLHHKQLVQFNCSNWDFMITRAELNSALVIADAEKLIIAAPDVNQASTATYTYGAEIYDFEAQMDARTQFPEVLTKTWDYTNQEVKEGTSSDKPMPAQGNITGDDLAEVLGWADSSSYHSGNVAEQESNQWATAQLFRSRLNRIIGNVRVLGDHKLKPGIIVELLGIGDRFSGKCLVTGVIHSYSGEAAWYSHVQFGLDKTLHNYKFDDLVEKPATGIIPPVNGLQIGIVTQLESDPDGESRIRVRLPTVEKDGDGIWARLASVDAGKDRGWVWNPEIDDEVIIGFINDDPRDAVILGRLYSSANPPHLTFKDDNHQKGLQTRSKMQILFDDEKKIINIETPAGNKITLNEDGKKITIEDQNGNKIETSDGGITIESSKDLTLKASGDIKIEGKNITTEANAQLKLSGSAGVELSSSAIAKVKGSIVQIN</sequence>
<evidence type="ECO:0000313" key="3">
    <source>
        <dbReference type="Proteomes" id="UP000291485"/>
    </source>
</evidence>
<dbReference type="RefSeq" id="WP_131557714.1">
    <property type="nucleotide sequence ID" value="NZ_SJSN01000006.1"/>
</dbReference>
<dbReference type="SUPFAM" id="SSF69349">
    <property type="entry name" value="Phage fibre proteins"/>
    <property type="match status" value="1"/>
</dbReference>
<organism evidence="2 3">
    <name type="scientific">Pedobacter frigidisoli</name>
    <dbReference type="NCBI Taxonomy" id="2530455"/>
    <lineage>
        <taxon>Bacteria</taxon>
        <taxon>Pseudomonadati</taxon>
        <taxon>Bacteroidota</taxon>
        <taxon>Sphingobacteriia</taxon>
        <taxon>Sphingobacteriales</taxon>
        <taxon>Sphingobacteriaceae</taxon>
        <taxon>Pedobacter</taxon>
    </lineage>
</organism>
<dbReference type="Proteomes" id="UP000291485">
    <property type="component" value="Unassembled WGS sequence"/>
</dbReference>
<accession>A0A4R0P107</accession>
<dbReference type="InterPro" id="IPR006533">
    <property type="entry name" value="T6SS_Vgr_RhsGE"/>
</dbReference>
<dbReference type="Gene3D" id="2.40.50.230">
    <property type="entry name" value="Gp5 N-terminal domain"/>
    <property type="match status" value="1"/>
</dbReference>
<comment type="caution">
    <text evidence="2">The sequence shown here is derived from an EMBL/GenBank/DDBJ whole genome shotgun (WGS) entry which is preliminary data.</text>
</comment>
<keyword evidence="3" id="KW-1185">Reference proteome</keyword>
<dbReference type="SUPFAM" id="SSF69255">
    <property type="entry name" value="gp5 N-terminal domain-like"/>
    <property type="match status" value="1"/>
</dbReference>
<evidence type="ECO:0000313" key="2">
    <source>
        <dbReference type="EMBL" id="TCD10406.1"/>
    </source>
</evidence>
<dbReference type="EMBL" id="SJSN01000006">
    <property type="protein sequence ID" value="TCD10406.1"/>
    <property type="molecule type" value="Genomic_DNA"/>
</dbReference>
<dbReference type="OrthoDB" id="1907165at2"/>